<dbReference type="PANTHER" id="PTHR32063:SF0">
    <property type="entry name" value="SWARMING MOTILITY PROTEIN SWRC"/>
    <property type="match status" value="1"/>
</dbReference>
<dbReference type="InterPro" id="IPR027463">
    <property type="entry name" value="AcrB_DN_DC_subdom"/>
</dbReference>
<dbReference type="PATRIC" id="fig|186479.3.peg.10316"/>
<dbReference type="AlphaFoldDB" id="A0A0N8PS43"/>
<feature type="transmembrane region" description="Helical" evidence="2">
    <location>
        <begin position="200"/>
        <end position="222"/>
    </location>
</feature>
<organism evidence="3 4">
    <name type="scientific">Kouleothrix aurantiaca</name>
    <dbReference type="NCBI Taxonomy" id="186479"/>
    <lineage>
        <taxon>Bacteria</taxon>
        <taxon>Bacillati</taxon>
        <taxon>Chloroflexota</taxon>
        <taxon>Chloroflexia</taxon>
        <taxon>Chloroflexales</taxon>
        <taxon>Roseiflexineae</taxon>
        <taxon>Roseiflexaceae</taxon>
        <taxon>Kouleothrix</taxon>
    </lineage>
</organism>
<feature type="non-terminal residue" evidence="3">
    <location>
        <position position="1"/>
    </location>
</feature>
<evidence type="ECO:0000313" key="3">
    <source>
        <dbReference type="EMBL" id="KPV51685.1"/>
    </source>
</evidence>
<feature type="region of interest" description="Disordered" evidence="1">
    <location>
        <begin position="314"/>
        <end position="356"/>
    </location>
</feature>
<dbReference type="Gene3D" id="3.30.2090.10">
    <property type="entry name" value="Multidrug efflux transporter AcrB TolC docking domain, DN and DC subdomains"/>
    <property type="match status" value="1"/>
</dbReference>
<dbReference type="SUPFAM" id="SSF82714">
    <property type="entry name" value="Multidrug efflux transporter AcrB TolC docking domain, DN and DC subdomains"/>
    <property type="match status" value="1"/>
</dbReference>
<dbReference type="Gene3D" id="3.30.70.1440">
    <property type="entry name" value="Multidrug efflux transporter AcrB pore domain"/>
    <property type="match status" value="1"/>
</dbReference>
<evidence type="ECO:0000256" key="1">
    <source>
        <dbReference type="SAM" id="MobiDB-lite"/>
    </source>
</evidence>
<dbReference type="SUPFAM" id="SSF82866">
    <property type="entry name" value="Multidrug efflux transporter AcrB transmembrane domain"/>
    <property type="match status" value="1"/>
</dbReference>
<sequence length="356" mass="37971">FHVDPAKIGDLGVTNDDIAQSVRTLINGSRATVLRENGEDTDIYVRLQASDRTSVDAIRGITVPTRTGGVPLSSLVKLEVASSPTTIRRYDRLNQVLIGANVVGRNANDVQAEIASKLQGQSLPSDIAVSFVGQTQQQQEGFSTLIIAMLLSVLFVYMVLASQFGSFLQPLVIMLAMPFSFIGAFLALRLTNIDLDITGMIGLIMLLGLVTKNSILMVDFANRLREVGLSKHAALEAAGAIRLRPILMTTLALVVGSLPVAIGIGEGTEFRRGLSIVLIGGLITSMLLTLLVVPTAYSILDSVLTRIGRLFRRRTDDAPPPARGETAPLQQAAAANSANGASELMSVKIEPGDQKL</sequence>
<reference evidence="3 4" key="1">
    <citation type="submission" date="2015-09" db="EMBL/GenBank/DDBJ databases">
        <title>Draft genome sequence of Kouleothrix aurantiaca JCM 19913.</title>
        <authorList>
            <person name="Hemp J."/>
        </authorList>
    </citation>
    <scope>NUCLEOTIDE SEQUENCE [LARGE SCALE GENOMIC DNA]</scope>
    <source>
        <strain evidence="3 4">COM-B</strain>
    </source>
</reference>
<dbReference type="InterPro" id="IPR001036">
    <property type="entry name" value="Acrflvin-R"/>
</dbReference>
<comment type="caution">
    <text evidence="3">The sequence shown here is derived from an EMBL/GenBank/DDBJ whole genome shotgun (WGS) entry which is preliminary data.</text>
</comment>
<dbReference type="EMBL" id="LJCR01000817">
    <property type="protein sequence ID" value="KPV51685.1"/>
    <property type="molecule type" value="Genomic_DNA"/>
</dbReference>
<feature type="transmembrane region" description="Helical" evidence="2">
    <location>
        <begin position="276"/>
        <end position="304"/>
    </location>
</feature>
<feature type="transmembrane region" description="Helical" evidence="2">
    <location>
        <begin position="167"/>
        <end position="188"/>
    </location>
</feature>
<name>A0A0N8PS43_9CHLR</name>
<evidence type="ECO:0000313" key="4">
    <source>
        <dbReference type="Proteomes" id="UP000050509"/>
    </source>
</evidence>
<keyword evidence="2" id="KW-0812">Transmembrane</keyword>
<keyword evidence="2" id="KW-0472">Membrane</keyword>
<dbReference type="Pfam" id="PF00873">
    <property type="entry name" value="ACR_tran"/>
    <property type="match status" value="1"/>
</dbReference>
<proteinExistence type="predicted"/>
<accession>A0A0N8PS43</accession>
<keyword evidence="4" id="KW-1185">Reference proteome</keyword>
<evidence type="ECO:0000256" key="2">
    <source>
        <dbReference type="SAM" id="Phobius"/>
    </source>
</evidence>
<dbReference type="Gene3D" id="1.20.1640.10">
    <property type="entry name" value="Multidrug efflux transporter AcrB transmembrane domain"/>
    <property type="match status" value="1"/>
</dbReference>
<keyword evidence="2" id="KW-1133">Transmembrane helix</keyword>
<dbReference type="GO" id="GO:0042910">
    <property type="term" value="F:xenobiotic transmembrane transporter activity"/>
    <property type="evidence" value="ECO:0007669"/>
    <property type="project" value="TreeGrafter"/>
</dbReference>
<feature type="transmembrane region" description="Helical" evidence="2">
    <location>
        <begin position="141"/>
        <end position="160"/>
    </location>
</feature>
<protein>
    <submittedName>
        <fullName evidence="3">Acriflavin resistance protein</fullName>
    </submittedName>
</protein>
<dbReference type="PANTHER" id="PTHR32063">
    <property type="match status" value="1"/>
</dbReference>
<gene>
    <name evidence="3" type="ORF">SE17_19825</name>
</gene>
<feature type="compositionally biased region" description="Low complexity" evidence="1">
    <location>
        <begin position="323"/>
        <end position="344"/>
    </location>
</feature>
<dbReference type="GO" id="GO:0005886">
    <property type="term" value="C:plasma membrane"/>
    <property type="evidence" value="ECO:0007669"/>
    <property type="project" value="TreeGrafter"/>
</dbReference>
<dbReference type="Proteomes" id="UP000050509">
    <property type="component" value="Unassembled WGS sequence"/>
</dbReference>
<feature type="transmembrane region" description="Helical" evidence="2">
    <location>
        <begin position="243"/>
        <end position="264"/>
    </location>
</feature>